<keyword evidence="1" id="KW-0812">Transmembrane</keyword>
<evidence type="ECO:0000259" key="2">
    <source>
        <dbReference type="Pfam" id="PF05699"/>
    </source>
</evidence>
<accession>A0A540NA88</accession>
<proteinExistence type="predicted"/>
<keyword evidence="1" id="KW-1133">Transmembrane helix</keyword>
<gene>
    <name evidence="3" type="ORF">C1H46_006478</name>
</gene>
<feature type="transmembrane region" description="Helical" evidence="1">
    <location>
        <begin position="379"/>
        <end position="400"/>
    </location>
</feature>
<dbReference type="Proteomes" id="UP000315295">
    <property type="component" value="Unassembled WGS sequence"/>
</dbReference>
<protein>
    <recommendedName>
        <fullName evidence="2">HAT C-terminal dimerisation domain-containing protein</fullName>
    </recommendedName>
</protein>
<dbReference type="SUPFAM" id="SSF53098">
    <property type="entry name" value="Ribonuclease H-like"/>
    <property type="match status" value="1"/>
</dbReference>
<dbReference type="AlphaFoldDB" id="A0A540NA88"/>
<dbReference type="STRING" id="106549.A0A540NA88"/>
<comment type="caution">
    <text evidence="3">The sequence shown here is derived from an EMBL/GenBank/DDBJ whole genome shotgun (WGS) entry which is preliminary data.</text>
</comment>
<dbReference type="EMBL" id="VIEB01000078">
    <property type="protein sequence ID" value="TQE07945.1"/>
    <property type="molecule type" value="Genomic_DNA"/>
</dbReference>
<feature type="domain" description="HAT C-terminal dimerisation" evidence="2">
    <location>
        <begin position="375"/>
        <end position="434"/>
    </location>
</feature>
<dbReference type="Pfam" id="PF05699">
    <property type="entry name" value="Dimer_Tnp_hAT"/>
    <property type="match status" value="1"/>
</dbReference>
<keyword evidence="4" id="KW-1185">Reference proteome</keyword>
<name>A0A540NA88_MALBA</name>
<evidence type="ECO:0000256" key="1">
    <source>
        <dbReference type="SAM" id="Phobius"/>
    </source>
</evidence>
<keyword evidence="1" id="KW-0472">Membrane</keyword>
<evidence type="ECO:0000313" key="4">
    <source>
        <dbReference type="Proteomes" id="UP000315295"/>
    </source>
</evidence>
<dbReference type="InterPro" id="IPR055298">
    <property type="entry name" value="AtLOH3-like"/>
</dbReference>
<dbReference type="InterPro" id="IPR012337">
    <property type="entry name" value="RNaseH-like_sf"/>
</dbReference>
<evidence type="ECO:0000313" key="3">
    <source>
        <dbReference type="EMBL" id="TQE07945.1"/>
    </source>
</evidence>
<dbReference type="PANTHER" id="PTHR11697:SF230">
    <property type="entry name" value="ZINC FINGER, MYM DOMAIN CONTAINING 1"/>
    <property type="match status" value="1"/>
</dbReference>
<dbReference type="GO" id="GO:0046983">
    <property type="term" value="F:protein dimerization activity"/>
    <property type="evidence" value="ECO:0007669"/>
    <property type="project" value="InterPro"/>
</dbReference>
<sequence>MLVQLRRSRLLLSMSRLRGRGYDGASNMQGEFNGLKALIMKESGCAYYIHCFAHQLQLALVAVAKKNIQIESLFSIVTILVNVVGASSKRCDLLREKQSIAVIEALNSGEFTSGKGKNQETTLKRAGETRWGSHFGTLVSIMTMFSSILDVLEVIADDGVSSQQRCEANNLLDSMQSFDFVFNLHLMKDILGITNELSQALQRKDQDIVNAMKLVGVCKQRLEIMRKNGWDSLLNEVSEFCLKHDIDVPNMDDMFLSRRRGQRKAKAVTNMHHYCVGIFYVVLDWQLQELNNRFNETNTELLLCLACLCPADSFSAFDSQKLLRLAQFYPKDFSMNELVILKIQLETYIVDMRSSIEFSGLKEIGDLAKKMVQCKKHKVYSLVYLLVTLALTLPVATATVERAFSAMKILKNRLRNRMGDQWMNDNMVIFIEREIFDGIGNDVVMQRFQNMKTRRGIL</sequence>
<dbReference type="PANTHER" id="PTHR11697">
    <property type="entry name" value="GENERAL TRANSCRIPTION FACTOR 2-RELATED ZINC FINGER PROTEIN"/>
    <property type="match status" value="1"/>
</dbReference>
<dbReference type="InterPro" id="IPR008906">
    <property type="entry name" value="HATC_C_dom"/>
</dbReference>
<reference evidence="3 4" key="1">
    <citation type="journal article" date="2019" name="G3 (Bethesda)">
        <title>Sequencing of a Wild Apple (Malus baccata) Genome Unravels the Differences Between Cultivated and Wild Apple Species Regarding Disease Resistance and Cold Tolerance.</title>
        <authorList>
            <person name="Chen X."/>
        </authorList>
    </citation>
    <scope>NUCLEOTIDE SEQUENCE [LARGE SCALE GENOMIC DNA]</scope>
    <source>
        <strain evidence="4">cv. Shandingzi</strain>
        <tissue evidence="3">Leaves</tissue>
    </source>
</reference>
<organism evidence="3 4">
    <name type="scientific">Malus baccata</name>
    <name type="common">Siberian crab apple</name>
    <name type="synonym">Pyrus baccata</name>
    <dbReference type="NCBI Taxonomy" id="106549"/>
    <lineage>
        <taxon>Eukaryota</taxon>
        <taxon>Viridiplantae</taxon>
        <taxon>Streptophyta</taxon>
        <taxon>Embryophyta</taxon>
        <taxon>Tracheophyta</taxon>
        <taxon>Spermatophyta</taxon>
        <taxon>Magnoliopsida</taxon>
        <taxon>eudicotyledons</taxon>
        <taxon>Gunneridae</taxon>
        <taxon>Pentapetalae</taxon>
        <taxon>rosids</taxon>
        <taxon>fabids</taxon>
        <taxon>Rosales</taxon>
        <taxon>Rosaceae</taxon>
        <taxon>Amygdaloideae</taxon>
        <taxon>Maleae</taxon>
        <taxon>Malus</taxon>
    </lineage>
</organism>